<keyword evidence="1" id="KW-0378">Hydrolase</keyword>
<dbReference type="GO" id="GO:0004668">
    <property type="term" value="F:protein-arginine deiminase activity"/>
    <property type="evidence" value="ECO:0007669"/>
    <property type="project" value="InterPro"/>
</dbReference>
<reference evidence="2" key="2">
    <citation type="journal article" date="2021" name="Mar. Drugs">
        <title>Genome Reduction and Secondary Metabolism of the Marine Sponge-Associated Cyanobacterium Leptothoe.</title>
        <authorList>
            <person name="Konstantinou D."/>
            <person name="Popin R.V."/>
            <person name="Fewer D.P."/>
            <person name="Sivonen K."/>
            <person name="Gkelis S."/>
        </authorList>
    </citation>
    <scope>NUCLEOTIDE SEQUENCE</scope>
    <source>
        <strain evidence="2">TAU-MAC 1115</strain>
    </source>
</reference>
<comment type="caution">
    <text evidence="2">The sequence shown here is derived from an EMBL/GenBank/DDBJ whole genome shotgun (WGS) entry which is preliminary data.</text>
</comment>
<name>A0A947GKH7_9CYAN</name>
<dbReference type="EMBL" id="JADOES010000046">
    <property type="protein sequence ID" value="MBT9317439.1"/>
    <property type="molecule type" value="Genomic_DNA"/>
</dbReference>
<dbReference type="Pfam" id="PF04371">
    <property type="entry name" value="PAD_porph"/>
    <property type="match status" value="1"/>
</dbReference>
<dbReference type="InterPro" id="IPR007466">
    <property type="entry name" value="Peptidyl-Arg-deiminase_porph"/>
</dbReference>
<dbReference type="Gene3D" id="3.75.10.10">
    <property type="entry name" value="L-arginine/glycine Amidinotransferase, Chain A"/>
    <property type="match status" value="1"/>
</dbReference>
<keyword evidence="3" id="KW-1185">Reference proteome</keyword>
<dbReference type="Proteomes" id="UP000717364">
    <property type="component" value="Unassembled WGS sequence"/>
</dbReference>
<dbReference type="SUPFAM" id="SSF55909">
    <property type="entry name" value="Pentein"/>
    <property type="match status" value="1"/>
</dbReference>
<sequence length="366" mass="40120">MVTRRQLLQNTALFTGGLLMGCTNSNTHTASPWRMPDEAMPHERTWMAFGASERIWGRRLLPEVRRNLVTIAHTIAQYEPVSMLVRAEDHDLAHNLLGAAVELIVSPLDDLWIRDTGPLFVLSEQGTKAGINFNFNGWGRKQVFQQDAAIAEFVTQQASAEVINTSLVLEGGCIEVDGQGTAIITESCVLNDNRNPGITKAQFEDLLMPLLGLEKIIWLPGIKGYDITDGHTDFYARFAKPGLVLAGYEPNPEYFDHGVTQQHLEILEGATDAQGQPLEVIVLAAPSTIRDTYETEDFAAGYIGFYACNHAIIMQEFGDDQADQMAQAALQQAFPEREIIAINIDGIAAGGGSIHCATQQEPNLVG</sequence>
<protein>
    <submittedName>
        <fullName evidence="2">Agmatine deiminase family protein</fullName>
    </submittedName>
</protein>
<evidence type="ECO:0000313" key="2">
    <source>
        <dbReference type="EMBL" id="MBT9317439.1"/>
    </source>
</evidence>
<organism evidence="2 3">
    <name type="scientific">Leptothoe spongobia TAU-MAC 1115</name>
    <dbReference type="NCBI Taxonomy" id="1967444"/>
    <lineage>
        <taxon>Bacteria</taxon>
        <taxon>Bacillati</taxon>
        <taxon>Cyanobacteriota</taxon>
        <taxon>Cyanophyceae</taxon>
        <taxon>Nodosilineales</taxon>
        <taxon>Cymatolegaceae</taxon>
        <taxon>Leptothoe</taxon>
        <taxon>Leptothoe spongobia</taxon>
    </lineage>
</organism>
<dbReference type="PANTHER" id="PTHR31377:SF0">
    <property type="entry name" value="AGMATINE DEIMINASE-RELATED"/>
    <property type="match status" value="1"/>
</dbReference>
<reference evidence="2" key="1">
    <citation type="submission" date="2020-11" db="EMBL/GenBank/DDBJ databases">
        <authorList>
            <person name="Konstantinou D."/>
            <person name="Gkelis S."/>
            <person name="Popin R."/>
            <person name="Fewer D."/>
            <person name="Sivonen K."/>
        </authorList>
    </citation>
    <scope>NUCLEOTIDE SEQUENCE</scope>
    <source>
        <strain evidence="2">TAU-MAC 1115</strain>
    </source>
</reference>
<dbReference type="PANTHER" id="PTHR31377">
    <property type="entry name" value="AGMATINE DEIMINASE-RELATED"/>
    <property type="match status" value="1"/>
</dbReference>
<dbReference type="PROSITE" id="PS51257">
    <property type="entry name" value="PROKAR_LIPOPROTEIN"/>
    <property type="match status" value="1"/>
</dbReference>
<dbReference type="AlphaFoldDB" id="A0A947GKH7"/>
<dbReference type="GO" id="GO:0047632">
    <property type="term" value="F:agmatine deiminase activity"/>
    <property type="evidence" value="ECO:0007669"/>
    <property type="project" value="TreeGrafter"/>
</dbReference>
<gene>
    <name evidence="2" type="ORF">IXB50_18610</name>
</gene>
<proteinExistence type="predicted"/>
<accession>A0A947GKH7</accession>
<dbReference type="RefSeq" id="WP_215610503.1">
    <property type="nucleotide sequence ID" value="NZ_JADOES010000046.1"/>
</dbReference>
<dbReference type="GO" id="GO:0009446">
    <property type="term" value="P:putrescine biosynthetic process"/>
    <property type="evidence" value="ECO:0007669"/>
    <property type="project" value="InterPro"/>
</dbReference>
<evidence type="ECO:0000256" key="1">
    <source>
        <dbReference type="ARBA" id="ARBA00022801"/>
    </source>
</evidence>
<evidence type="ECO:0000313" key="3">
    <source>
        <dbReference type="Proteomes" id="UP000717364"/>
    </source>
</evidence>